<comment type="function">
    <text evidence="5">Catalyzes the NADPH-dependent reduction of 7-cyano-7-deazaguanine (preQ0) to 7-aminomethyl-7-deazaguanine (preQ1).</text>
</comment>
<dbReference type="RefSeq" id="WP_189377425.1">
    <property type="nucleotide sequence ID" value="NZ_BNAH01000004.1"/>
</dbReference>
<feature type="binding site" evidence="5">
    <location>
        <begin position="228"/>
        <end position="229"/>
    </location>
    <ligand>
        <name>substrate</name>
    </ligand>
</feature>
<dbReference type="Gene3D" id="3.30.1130.10">
    <property type="match status" value="2"/>
</dbReference>
<dbReference type="InterPro" id="IPR029500">
    <property type="entry name" value="QueF"/>
</dbReference>
<dbReference type="NCBIfam" id="TIGR03138">
    <property type="entry name" value="QueF"/>
    <property type="match status" value="1"/>
</dbReference>
<dbReference type="InterPro" id="IPR016428">
    <property type="entry name" value="QueF_type2"/>
</dbReference>
<dbReference type="EMBL" id="BNAH01000004">
    <property type="protein sequence ID" value="GHE85236.1"/>
    <property type="molecule type" value="Genomic_DNA"/>
</dbReference>
<dbReference type="EC" id="1.7.1.13" evidence="5"/>
<comment type="catalytic activity">
    <reaction evidence="5">
        <text>7-aminomethyl-7-carbaguanine + 2 NADP(+) = 7-cyano-7-carbaguanine + 2 NADPH + 3 H(+)</text>
        <dbReference type="Rhea" id="RHEA:13409"/>
        <dbReference type="ChEBI" id="CHEBI:15378"/>
        <dbReference type="ChEBI" id="CHEBI:45075"/>
        <dbReference type="ChEBI" id="CHEBI:57783"/>
        <dbReference type="ChEBI" id="CHEBI:58349"/>
        <dbReference type="ChEBI" id="CHEBI:58703"/>
        <dbReference type="EC" id="1.7.1.13"/>
    </reaction>
</comment>
<dbReference type="InterPro" id="IPR029139">
    <property type="entry name" value="QueF_N"/>
</dbReference>
<evidence type="ECO:0000313" key="8">
    <source>
        <dbReference type="Proteomes" id="UP000626370"/>
    </source>
</evidence>
<evidence type="ECO:0000256" key="2">
    <source>
        <dbReference type="ARBA" id="ARBA00022785"/>
    </source>
</evidence>
<dbReference type="PIRSF" id="PIRSF004750">
    <property type="entry name" value="Nitrile_oxidored_YqcD_prd"/>
    <property type="match status" value="1"/>
</dbReference>
<keyword evidence="8" id="KW-1185">Reference proteome</keyword>
<evidence type="ECO:0000256" key="5">
    <source>
        <dbReference type="HAMAP-Rule" id="MF_00817"/>
    </source>
</evidence>
<dbReference type="PANTHER" id="PTHR34354:SF1">
    <property type="entry name" value="NADPH-DEPENDENT 7-CYANO-7-DEAZAGUANINE REDUCTASE"/>
    <property type="match status" value="1"/>
</dbReference>
<proteinExistence type="inferred from homology"/>
<dbReference type="InterPro" id="IPR043133">
    <property type="entry name" value="GTP-CH-I_C/QueF"/>
</dbReference>
<evidence type="ECO:0000256" key="1">
    <source>
        <dbReference type="ARBA" id="ARBA00022490"/>
    </source>
</evidence>
<evidence type="ECO:0000256" key="3">
    <source>
        <dbReference type="ARBA" id="ARBA00022857"/>
    </source>
</evidence>
<comment type="subcellular location">
    <subcellularLocation>
        <location evidence="5">Cytoplasm</location>
    </subcellularLocation>
</comment>
<feature type="binding site" evidence="5">
    <location>
        <begin position="90"/>
        <end position="91"/>
    </location>
    <ligand>
        <name>NADPH</name>
        <dbReference type="ChEBI" id="CHEBI:57783"/>
    </ligand>
</feature>
<keyword evidence="1 5" id="KW-0963">Cytoplasm</keyword>
<protein>
    <recommendedName>
        <fullName evidence="5">NADPH-dependent 7-cyano-7-deazaguanine reductase</fullName>
        <ecNumber evidence="5">1.7.1.13</ecNumber>
    </recommendedName>
    <alternativeName>
        <fullName evidence="5">7-cyano-7-carbaguanine reductase</fullName>
    </alternativeName>
    <alternativeName>
        <fullName evidence="5">NADPH-dependent nitrile oxidoreductase</fullName>
    </alternativeName>
    <alternativeName>
        <fullName evidence="5">PreQ(0) reductase</fullName>
    </alternativeName>
</protein>
<accession>A0ABQ3IL48</accession>
<feature type="domain" description="NADPH-dependent 7-cyano-7-deazaguanine reductase N-terminal" evidence="6">
    <location>
        <begin position="21"/>
        <end position="131"/>
    </location>
</feature>
<feature type="active site" description="Thioimide intermediate" evidence="5">
    <location>
        <position position="189"/>
    </location>
</feature>
<dbReference type="InterPro" id="IPR050084">
    <property type="entry name" value="NADPH_dep_7-cyano-7-deazaG_red"/>
</dbReference>
<feature type="binding site" evidence="5">
    <location>
        <begin position="88"/>
        <end position="90"/>
    </location>
    <ligand>
        <name>substrate</name>
    </ligand>
</feature>
<evidence type="ECO:0000313" key="7">
    <source>
        <dbReference type="EMBL" id="GHE85236.1"/>
    </source>
</evidence>
<evidence type="ECO:0000256" key="4">
    <source>
        <dbReference type="ARBA" id="ARBA00023002"/>
    </source>
</evidence>
<dbReference type="HAMAP" id="MF_00817">
    <property type="entry name" value="QueF_type2"/>
    <property type="match status" value="1"/>
</dbReference>
<name>A0ABQ3IL48_9GAMM</name>
<comment type="subunit">
    <text evidence="5">Homodimer.</text>
</comment>
<keyword evidence="3 5" id="KW-0521">NADP</keyword>
<feature type="binding site" evidence="5">
    <location>
        <begin position="257"/>
        <end position="258"/>
    </location>
    <ligand>
        <name>NADPH</name>
        <dbReference type="ChEBI" id="CHEBI:57783"/>
    </ligand>
</feature>
<comment type="caution">
    <text evidence="7">The sequence shown here is derived from an EMBL/GenBank/DDBJ whole genome shotgun (WGS) entry which is preliminary data.</text>
</comment>
<reference evidence="8" key="1">
    <citation type="journal article" date="2019" name="Int. J. Syst. Evol. Microbiol.">
        <title>The Global Catalogue of Microorganisms (GCM) 10K type strain sequencing project: providing services to taxonomists for standard genome sequencing and annotation.</title>
        <authorList>
            <consortium name="The Broad Institute Genomics Platform"/>
            <consortium name="The Broad Institute Genome Sequencing Center for Infectious Disease"/>
            <person name="Wu L."/>
            <person name="Ma J."/>
        </authorList>
    </citation>
    <scope>NUCLEOTIDE SEQUENCE [LARGE SCALE GENOMIC DNA]</scope>
    <source>
        <strain evidence="8">CGMCC 1.15922</strain>
    </source>
</reference>
<gene>
    <name evidence="5 7" type="primary">queF</name>
    <name evidence="7" type="ORF">GCM10011501_12770</name>
</gene>
<dbReference type="PANTHER" id="PTHR34354">
    <property type="entry name" value="NADPH-DEPENDENT 7-CYANO-7-DEAZAGUANINE REDUCTASE"/>
    <property type="match status" value="1"/>
</dbReference>
<comment type="similarity">
    <text evidence="5">Belongs to the GTP cyclohydrolase I family. QueF type 2 subfamily.</text>
</comment>
<dbReference type="Pfam" id="PF14819">
    <property type="entry name" value="QueF_N"/>
    <property type="match status" value="1"/>
</dbReference>
<dbReference type="Pfam" id="PF14489">
    <property type="entry name" value="QueF"/>
    <property type="match status" value="1"/>
</dbReference>
<dbReference type="Proteomes" id="UP000626370">
    <property type="component" value="Unassembled WGS sequence"/>
</dbReference>
<organism evidence="7 8">
    <name type="scientific">Thalassotalea profundi</name>
    <dbReference type="NCBI Taxonomy" id="2036687"/>
    <lineage>
        <taxon>Bacteria</taxon>
        <taxon>Pseudomonadati</taxon>
        <taxon>Pseudomonadota</taxon>
        <taxon>Gammaproteobacteria</taxon>
        <taxon>Alteromonadales</taxon>
        <taxon>Colwelliaceae</taxon>
        <taxon>Thalassotalea</taxon>
    </lineage>
</organism>
<evidence type="ECO:0000259" key="6">
    <source>
        <dbReference type="Pfam" id="PF14819"/>
    </source>
</evidence>
<keyword evidence="2 5" id="KW-0671">Queuosine biosynthesis</keyword>
<comment type="pathway">
    <text evidence="5">tRNA modification; tRNA-queuosine biosynthesis.</text>
</comment>
<keyword evidence="4 5" id="KW-0560">Oxidoreductase</keyword>
<feature type="active site" description="Proton donor" evidence="5">
    <location>
        <position position="196"/>
    </location>
</feature>
<sequence>MSQYSNNSILSKLTLGKATDYSQCYDPNLLQGVPRTLNREQLSITADSLPFYGEDVWYGYELSWLNNKGKPVVAVAEFRFSCTSVNIVESKSFKLYLNSFNQSCFSTWQDVQAVMIKDLTNIVEGDVKVTLFNVEECPALAIMPNDYICIDEQDIEITNYQLDPEHLKFPETNNTVSEKLVSHLLKSNCLITNQPDWASIYIEYQGNKICHQALLKYLISFRQHNEFHEQCVERIFIDLMNYCQLESLTVFARYTRRGGLDINPYRSTKHSSAPNLRTLRQ</sequence>
<dbReference type="SUPFAM" id="SSF55620">
    <property type="entry name" value="Tetrahydrobiopterin biosynthesis enzymes-like"/>
    <property type="match status" value="1"/>
</dbReference>